<protein>
    <submittedName>
        <fullName evidence="1">Uncharacterized protein</fullName>
    </submittedName>
</protein>
<organism evidence="1">
    <name type="scientific">Leptotrichia alba</name>
    <dbReference type="NCBI Taxonomy" id="3239304"/>
    <lineage>
        <taxon>Bacteria</taxon>
        <taxon>Fusobacteriati</taxon>
        <taxon>Fusobacteriota</taxon>
        <taxon>Fusobacteriia</taxon>
        <taxon>Fusobacteriales</taxon>
        <taxon>Leptotrichiaceae</taxon>
        <taxon>Leptotrichia</taxon>
    </lineage>
</organism>
<name>A0AB39V3U4_9FUSO</name>
<gene>
    <name evidence="1" type="ORF">AB8B28_09480</name>
</gene>
<proteinExistence type="predicted"/>
<dbReference type="EMBL" id="CP165647">
    <property type="protein sequence ID" value="XDU61873.1"/>
    <property type="molecule type" value="Genomic_DNA"/>
</dbReference>
<dbReference type="KEGG" id="lala:AB8B28_09480"/>
<sequence length="156" mass="18404">MKNNIKSMKFLFIFCVFLFSFNILANLRMVRKEIPVEHLPATIIEDLESGRMNYIRNQQCFVTSHRTFYDENLSMNHVDINAACVEINPNRKINWDYPAIPENAEVKTIHVVGKDFSEQVHSSLKNGKTVFLVKKLAYYNPSHENYKKNEYFYSEQ</sequence>
<reference evidence="1" key="1">
    <citation type="submission" date="2024-07" db="EMBL/GenBank/DDBJ databases">
        <authorList>
            <person name="Li X.-J."/>
            <person name="Wang X."/>
        </authorList>
    </citation>
    <scope>NUCLEOTIDE SEQUENCE</scope>
    <source>
        <strain evidence="1">HSP-536</strain>
    </source>
</reference>
<dbReference type="AlphaFoldDB" id="A0AB39V3U4"/>
<accession>A0AB39V3U4</accession>
<evidence type="ECO:0000313" key="1">
    <source>
        <dbReference type="EMBL" id="XDU61873.1"/>
    </source>
</evidence>
<dbReference type="RefSeq" id="WP_369715469.1">
    <property type="nucleotide sequence ID" value="NZ_CP165647.1"/>
</dbReference>